<name>A0A2M8ITW2_9RHOB</name>
<gene>
    <name evidence="4" type="ORF">CVM52_24775</name>
</gene>
<evidence type="ECO:0000313" key="5">
    <source>
        <dbReference type="Proteomes" id="UP000231553"/>
    </source>
</evidence>
<dbReference type="SUPFAM" id="SSF52833">
    <property type="entry name" value="Thioredoxin-like"/>
    <property type="match status" value="1"/>
</dbReference>
<evidence type="ECO:0000256" key="2">
    <source>
        <dbReference type="ARBA" id="ARBA00023004"/>
    </source>
</evidence>
<evidence type="ECO:0000256" key="3">
    <source>
        <dbReference type="ARBA" id="ARBA00023014"/>
    </source>
</evidence>
<keyword evidence="2" id="KW-0408">Iron</keyword>
<keyword evidence="1" id="KW-0479">Metal-binding</keyword>
<dbReference type="Gene3D" id="1.10.10.1590">
    <property type="entry name" value="NADH-quinone oxidoreductase subunit E"/>
    <property type="match status" value="1"/>
</dbReference>
<keyword evidence="5" id="KW-1185">Reference proteome</keyword>
<comment type="caution">
    <text evidence="4">The sequence shown here is derived from an EMBL/GenBank/DDBJ whole genome shotgun (WGS) entry which is preliminary data.</text>
</comment>
<dbReference type="Pfam" id="PF01257">
    <property type="entry name" value="2Fe-2S_thioredx"/>
    <property type="match status" value="1"/>
</dbReference>
<organism evidence="4 5">
    <name type="scientific">Pseudooceanicola lipolyticus</name>
    <dbReference type="NCBI Taxonomy" id="2029104"/>
    <lineage>
        <taxon>Bacteria</taxon>
        <taxon>Pseudomonadati</taxon>
        <taxon>Pseudomonadota</taxon>
        <taxon>Alphaproteobacteria</taxon>
        <taxon>Rhodobacterales</taxon>
        <taxon>Paracoccaceae</taxon>
        <taxon>Pseudooceanicola</taxon>
    </lineage>
</organism>
<evidence type="ECO:0000256" key="1">
    <source>
        <dbReference type="ARBA" id="ARBA00022723"/>
    </source>
</evidence>
<dbReference type="PANTHER" id="PTHR43342:SF1">
    <property type="entry name" value="BIFURCATING [FEFE] HYDROGENASE GAMMA SUBUNIT"/>
    <property type="match status" value="1"/>
</dbReference>
<feature type="non-terminal residue" evidence="4">
    <location>
        <position position="128"/>
    </location>
</feature>
<sequence>MQTDLNTPPAPSPGEDEIRAIAARHQHREGPLLPILHDLQQAYGCVPASAYAPLAEVLNITRAELHGVVSFYHDFRERPAGRHVLKLCRAEACQSVGGAALAEALLGRLGLDWHGTTANGALTVEPVY</sequence>
<dbReference type="InterPro" id="IPR041921">
    <property type="entry name" value="NuoE_N"/>
</dbReference>
<reference evidence="4 5" key="1">
    <citation type="journal article" date="2018" name="Int. J. Syst. Evol. Microbiol.">
        <title>Pseudooceanicola lipolyticus sp. nov., a marine alphaproteobacterium, reclassification of Oceanicola flagellatus as Pseudooceanicola flagellatus comb. nov. and emended description of the genus Pseudooceanicola.</title>
        <authorList>
            <person name="Huang M.-M."/>
            <person name="Guo L.-L."/>
            <person name="Wu Y.-H."/>
            <person name="Lai Q.-L."/>
            <person name="Shao Z.-Z."/>
            <person name="Wang C.-S."/>
            <person name="Wu M."/>
            <person name="Xu X.-W."/>
        </authorList>
    </citation>
    <scope>NUCLEOTIDE SEQUENCE [LARGE SCALE GENOMIC DNA]</scope>
    <source>
        <strain evidence="4 5">157</strain>
    </source>
</reference>
<dbReference type="AlphaFoldDB" id="A0A2M8ITW2"/>
<dbReference type="InterPro" id="IPR036249">
    <property type="entry name" value="Thioredoxin-like_sf"/>
</dbReference>
<dbReference type="GO" id="GO:0046872">
    <property type="term" value="F:metal ion binding"/>
    <property type="evidence" value="ECO:0007669"/>
    <property type="project" value="UniProtKB-KW"/>
</dbReference>
<dbReference type="OrthoDB" id="9807941at2"/>
<keyword evidence="3" id="KW-0411">Iron-sulfur</keyword>
<dbReference type="GO" id="GO:0051536">
    <property type="term" value="F:iron-sulfur cluster binding"/>
    <property type="evidence" value="ECO:0007669"/>
    <property type="project" value="UniProtKB-KW"/>
</dbReference>
<evidence type="ECO:0000313" key="4">
    <source>
        <dbReference type="EMBL" id="PJE33957.1"/>
    </source>
</evidence>
<proteinExistence type="predicted"/>
<dbReference type="RefSeq" id="WP_100164953.1">
    <property type="nucleotide sequence ID" value="NZ_PGTB01000272.1"/>
</dbReference>
<dbReference type="EMBL" id="PGTB01000272">
    <property type="protein sequence ID" value="PJE33957.1"/>
    <property type="molecule type" value="Genomic_DNA"/>
</dbReference>
<dbReference type="InterPro" id="IPR028431">
    <property type="entry name" value="NADP_DH_HndA-like"/>
</dbReference>
<accession>A0A2M8ITW2</accession>
<protein>
    <submittedName>
        <fullName evidence="4">NADH-quinone oxidoreductase subunit E</fullName>
    </submittedName>
</protein>
<dbReference type="Gene3D" id="3.40.30.10">
    <property type="entry name" value="Glutaredoxin"/>
    <property type="match status" value="1"/>
</dbReference>
<dbReference type="PANTHER" id="PTHR43342">
    <property type="entry name" value="NADH-QUINONE OXIDOREDUCTASE, E SUBUNIT"/>
    <property type="match status" value="1"/>
</dbReference>
<dbReference type="Proteomes" id="UP000231553">
    <property type="component" value="Unassembled WGS sequence"/>
</dbReference>